<keyword evidence="1" id="KW-0472">Membrane</keyword>
<dbReference type="InterPro" id="IPR025140">
    <property type="entry name" value="Holin_2-3"/>
</dbReference>
<evidence type="ECO:0000256" key="1">
    <source>
        <dbReference type="SAM" id="Phobius"/>
    </source>
</evidence>
<dbReference type="EMBL" id="MPRL01000007">
    <property type="protein sequence ID" value="OOZ41693.1"/>
    <property type="molecule type" value="Genomic_DNA"/>
</dbReference>
<dbReference type="Proteomes" id="UP000191110">
    <property type="component" value="Unassembled WGS sequence"/>
</dbReference>
<feature type="transmembrane region" description="Helical" evidence="1">
    <location>
        <begin position="73"/>
        <end position="92"/>
    </location>
</feature>
<keyword evidence="1" id="KW-0812">Transmembrane</keyword>
<keyword evidence="1" id="KW-1133">Transmembrane helix</keyword>
<organism evidence="2 3">
    <name type="scientific">Solemya pervernicosa gill symbiont</name>
    <dbReference type="NCBI Taxonomy" id="642797"/>
    <lineage>
        <taxon>Bacteria</taxon>
        <taxon>Pseudomonadati</taxon>
        <taxon>Pseudomonadota</taxon>
        <taxon>Gammaproteobacteria</taxon>
        <taxon>sulfur-oxidizing symbionts</taxon>
    </lineage>
</organism>
<accession>A0A1T2L9B8</accession>
<gene>
    <name evidence="2" type="ORF">BOW53_02900</name>
</gene>
<feature type="transmembrane region" description="Helical" evidence="1">
    <location>
        <begin position="34"/>
        <end position="52"/>
    </location>
</feature>
<reference evidence="2 3" key="1">
    <citation type="submission" date="2016-11" db="EMBL/GenBank/DDBJ databases">
        <title>Mixed transmission modes and dynamic genome evolution in an obligate animal-bacterial symbiosis.</title>
        <authorList>
            <person name="Russell S.L."/>
            <person name="Corbett-Detig R.B."/>
            <person name="Cavanaugh C.M."/>
        </authorList>
    </citation>
    <scope>NUCLEOTIDE SEQUENCE [LARGE SCALE GENOMIC DNA]</scope>
    <source>
        <strain evidence="2">Sveles-Q1</strain>
    </source>
</reference>
<evidence type="ECO:0008006" key="4">
    <source>
        <dbReference type="Google" id="ProtNLM"/>
    </source>
</evidence>
<proteinExistence type="predicted"/>
<feature type="transmembrane region" description="Helical" evidence="1">
    <location>
        <begin position="12"/>
        <end position="28"/>
    </location>
</feature>
<protein>
    <recommendedName>
        <fullName evidence="4">2/3 transmembrane domain holin</fullName>
    </recommendedName>
</protein>
<evidence type="ECO:0000313" key="2">
    <source>
        <dbReference type="EMBL" id="OOZ41693.1"/>
    </source>
</evidence>
<name>A0A1T2L9B8_9GAMM</name>
<dbReference type="Pfam" id="PF13272">
    <property type="entry name" value="Holin_2-3"/>
    <property type="match status" value="1"/>
</dbReference>
<sequence>MENIQDKARGGWWLLAALLLIAVIAFTAKHQIGVLVWSLAKISVAAYLGYWIDRSMFREGRPDQQKALGCKHAAWYRRAAIISACIVGLSIAV</sequence>
<dbReference type="AlphaFoldDB" id="A0A1T2L9B8"/>
<comment type="caution">
    <text evidence="2">The sequence shown here is derived from an EMBL/GenBank/DDBJ whole genome shotgun (WGS) entry which is preliminary data.</text>
</comment>
<keyword evidence="3" id="KW-1185">Reference proteome</keyword>
<evidence type="ECO:0000313" key="3">
    <source>
        <dbReference type="Proteomes" id="UP000191110"/>
    </source>
</evidence>